<dbReference type="KEGG" id="acan:ACA1_035560"/>
<dbReference type="Gene3D" id="3.40.50.720">
    <property type="entry name" value="NAD(P)-binding Rossmann-like Domain"/>
    <property type="match status" value="2"/>
</dbReference>
<protein>
    <submittedName>
        <fullName evidence="2">Short chain dehydrogenase/reductase family oxidoreductase</fullName>
    </submittedName>
</protein>
<dbReference type="OMA" id="PCAYYRH"/>
<feature type="region of interest" description="Disordered" evidence="1">
    <location>
        <begin position="1"/>
        <end position="35"/>
    </location>
</feature>
<dbReference type="PANTHER" id="PTHR43544:SF2">
    <property type="entry name" value="OXIDOREDUCTASE"/>
    <property type="match status" value="1"/>
</dbReference>
<dbReference type="Proteomes" id="UP000011083">
    <property type="component" value="Unassembled WGS sequence"/>
</dbReference>
<dbReference type="SUPFAM" id="SSF51735">
    <property type="entry name" value="NAD(P)-binding Rossmann-fold domains"/>
    <property type="match status" value="1"/>
</dbReference>
<sequence>MEIEGEGEGSPPAPTTAPSAPPQAPASSAPPSPEDFDTALRVLNYLLANIPEARKAKYMALRIACGQLMKPLRKSSKEKRESKKNYKRKLLEKDEEVIEQTGQRRMQKKLRKTFGQYFCLPPSEVAADAQGLAVPALAGAMPALAAPSATSAPSGAEGEQPKVTVQDVEDEEEEEVDEGGDRDATDSDFMAKELKIERTCYTCKALYRRVHFFYHLMCPDCATFNYKKRIQTADLKGRIALMTGARIKIGYKAALVLLRCGALVIATTRFPKDAAQRFAQEKDFAEWKDRLHIYGLDMRQLPAVERFCEHLLATYPHLDMIINNAAQTVRKPTGFYAHLLPTESRPLEALPEDIASTLRQSTKFERLLLTSSHGGSSSSVPLPLPSAQPRTTAETKIDEVAPEAEESGAAPTTTTTEASNKSGAGAVAVNMEHMSHSAAMSQVAVLEEDTVHDPTLFPPGLYDGDQQQLDLRATNSWIMPLEHVSLPEAVEVQAINVLAPFILNSKLKPLLLKSGRDTYIVNVSAMEGQFYRKHKTPHHPHTNMAKAALNMMTRTSAPAYATEKIYMNSVDTGWINDESPFHMALENEKRGFRAPLDELDAAMRVLDPVLHGINSGQAVFGAFLKDYRPCPW</sequence>
<dbReference type="RefSeq" id="XP_004348740.1">
    <property type="nucleotide sequence ID" value="XM_004348690.1"/>
</dbReference>
<dbReference type="Pfam" id="PF00106">
    <property type="entry name" value="adh_short"/>
    <property type="match status" value="1"/>
</dbReference>
<dbReference type="EMBL" id="KB007886">
    <property type="protein sequence ID" value="ELR22226.1"/>
    <property type="molecule type" value="Genomic_DNA"/>
</dbReference>
<dbReference type="GO" id="GO:0016491">
    <property type="term" value="F:oxidoreductase activity"/>
    <property type="evidence" value="ECO:0007669"/>
    <property type="project" value="TreeGrafter"/>
</dbReference>
<feature type="compositionally biased region" description="Polar residues" evidence="1">
    <location>
        <begin position="410"/>
        <end position="421"/>
    </location>
</feature>
<organism evidence="2 3">
    <name type="scientific">Acanthamoeba castellanii (strain ATCC 30010 / Neff)</name>
    <dbReference type="NCBI Taxonomy" id="1257118"/>
    <lineage>
        <taxon>Eukaryota</taxon>
        <taxon>Amoebozoa</taxon>
        <taxon>Discosea</taxon>
        <taxon>Longamoebia</taxon>
        <taxon>Centramoebida</taxon>
        <taxon>Acanthamoebidae</taxon>
        <taxon>Acanthamoeba</taxon>
    </lineage>
</organism>
<accession>L8HCW5</accession>
<evidence type="ECO:0000313" key="2">
    <source>
        <dbReference type="EMBL" id="ELR22226.1"/>
    </source>
</evidence>
<dbReference type="VEuPathDB" id="AmoebaDB:ACA1_035560"/>
<dbReference type="InterPro" id="IPR036291">
    <property type="entry name" value="NAD(P)-bd_dom_sf"/>
</dbReference>
<dbReference type="GeneID" id="14923154"/>
<feature type="compositionally biased region" description="Low complexity" evidence="1">
    <location>
        <begin position="371"/>
        <end position="381"/>
    </location>
</feature>
<feature type="region of interest" description="Disordered" evidence="1">
    <location>
        <begin position="147"/>
        <end position="184"/>
    </location>
</feature>
<dbReference type="InterPro" id="IPR002347">
    <property type="entry name" value="SDR_fam"/>
</dbReference>
<dbReference type="Pfam" id="PF13561">
    <property type="entry name" value="adh_short_C2"/>
    <property type="match status" value="1"/>
</dbReference>
<feature type="compositionally biased region" description="Pro residues" evidence="1">
    <location>
        <begin position="11"/>
        <end position="33"/>
    </location>
</feature>
<reference evidence="2 3" key="1">
    <citation type="journal article" date="2013" name="Genome Biol.">
        <title>Genome of Acanthamoeba castellanii highlights extensive lateral gene transfer and early evolution of tyrosine kinase signaling.</title>
        <authorList>
            <person name="Clarke M."/>
            <person name="Lohan A.J."/>
            <person name="Liu B."/>
            <person name="Lagkouvardos I."/>
            <person name="Roy S."/>
            <person name="Zafar N."/>
            <person name="Bertelli C."/>
            <person name="Schilde C."/>
            <person name="Kianianmomeni A."/>
            <person name="Burglin T.R."/>
            <person name="Frech C."/>
            <person name="Turcotte B."/>
            <person name="Kopec K.O."/>
            <person name="Synnott J.M."/>
            <person name="Choo C."/>
            <person name="Paponov I."/>
            <person name="Finkler A."/>
            <person name="Soon Heng Tan C."/>
            <person name="Hutchins A.P."/>
            <person name="Weinmeier T."/>
            <person name="Rattei T."/>
            <person name="Chu J.S."/>
            <person name="Gimenez G."/>
            <person name="Irimia M."/>
            <person name="Rigden D.J."/>
            <person name="Fitzpatrick D.A."/>
            <person name="Lorenzo-Morales J."/>
            <person name="Bateman A."/>
            <person name="Chiu C.H."/>
            <person name="Tang P."/>
            <person name="Hegemann P."/>
            <person name="Fromm H."/>
            <person name="Raoult D."/>
            <person name="Greub G."/>
            <person name="Miranda-Saavedra D."/>
            <person name="Chen N."/>
            <person name="Nash P."/>
            <person name="Ginger M.L."/>
            <person name="Horn M."/>
            <person name="Schaap P."/>
            <person name="Caler L."/>
            <person name="Loftus B."/>
        </authorList>
    </citation>
    <scope>NUCLEOTIDE SEQUENCE [LARGE SCALE GENOMIC DNA]</scope>
    <source>
        <strain evidence="2 3">Neff</strain>
    </source>
</reference>
<dbReference type="GO" id="GO:0005737">
    <property type="term" value="C:cytoplasm"/>
    <property type="evidence" value="ECO:0007669"/>
    <property type="project" value="TreeGrafter"/>
</dbReference>
<proteinExistence type="predicted"/>
<dbReference type="PANTHER" id="PTHR43544">
    <property type="entry name" value="SHORT-CHAIN DEHYDROGENASE/REDUCTASE"/>
    <property type="match status" value="1"/>
</dbReference>
<evidence type="ECO:0000313" key="3">
    <source>
        <dbReference type="Proteomes" id="UP000011083"/>
    </source>
</evidence>
<feature type="region of interest" description="Disordered" evidence="1">
    <location>
        <begin position="371"/>
        <end position="421"/>
    </location>
</feature>
<feature type="compositionally biased region" description="Acidic residues" evidence="1">
    <location>
        <begin position="167"/>
        <end position="178"/>
    </location>
</feature>
<feature type="compositionally biased region" description="Low complexity" evidence="1">
    <location>
        <begin position="147"/>
        <end position="156"/>
    </location>
</feature>
<dbReference type="AlphaFoldDB" id="L8HCW5"/>
<evidence type="ECO:0000256" key="1">
    <source>
        <dbReference type="SAM" id="MobiDB-lite"/>
    </source>
</evidence>
<gene>
    <name evidence="2" type="ORF">ACA1_035560</name>
</gene>
<dbReference type="InterPro" id="IPR051468">
    <property type="entry name" value="Fungal_SecMetab_SDRs"/>
</dbReference>
<keyword evidence="3" id="KW-1185">Reference proteome</keyword>
<dbReference type="STRING" id="1257118.L8HCW5"/>
<dbReference type="OrthoDB" id="20658at2759"/>
<name>L8HCW5_ACACF</name>